<proteinExistence type="predicted"/>
<dbReference type="Proteomes" id="UP000306791">
    <property type="component" value="Unassembled WGS sequence"/>
</dbReference>
<protein>
    <submittedName>
        <fullName evidence="1">Uncharacterized protein</fullName>
    </submittedName>
</protein>
<dbReference type="EMBL" id="VANI01000008">
    <property type="protein sequence ID" value="TLM77951.1"/>
    <property type="molecule type" value="Genomic_DNA"/>
</dbReference>
<dbReference type="Gene3D" id="3.40.1000.10">
    <property type="entry name" value="Mog1/PsbP, alpha/beta/alpha sandwich"/>
    <property type="match status" value="1"/>
</dbReference>
<dbReference type="RefSeq" id="WP_138235164.1">
    <property type="nucleotide sequence ID" value="NZ_CP185860.1"/>
</dbReference>
<evidence type="ECO:0000313" key="1">
    <source>
        <dbReference type="EMBL" id="TLM77951.1"/>
    </source>
</evidence>
<name>A0ABY2UIT7_9GAMM</name>
<organism evidence="1 2">
    <name type="scientific">Microbulbifer harenosus</name>
    <dbReference type="NCBI Taxonomy" id="2576840"/>
    <lineage>
        <taxon>Bacteria</taxon>
        <taxon>Pseudomonadati</taxon>
        <taxon>Pseudomonadota</taxon>
        <taxon>Gammaproteobacteria</taxon>
        <taxon>Cellvibrionales</taxon>
        <taxon>Microbulbiferaceae</taxon>
        <taxon>Microbulbifer</taxon>
    </lineage>
</organism>
<sequence length="270" mass="29908">MSTSSYQVIFTGVLRRGVSRREGISQLAQRLGLDFDQIKRLLAAARPVVKRCSEQSEGERLVHAFWQAGWKTELMCNGQLLFDGDNRFSPAAEAGVAEAKTKAIFSEDRSCSVQVPESWQSFKDLNRSAVIQSGSLKENQFLVVLSQQREDLPAASTIAAYCGAQLKQCADRLSGSSILTPATPLEEGNFCGYVGEITAKIDAVPVQYLVVCFECGAQIYTLFFWCEEQDYRCRKQNFERIAFSFRAEAVPVPTGVDRDCAARQGMLSIA</sequence>
<comment type="caution">
    <text evidence="1">The sequence shown here is derived from an EMBL/GenBank/DDBJ whole genome shotgun (WGS) entry which is preliminary data.</text>
</comment>
<reference evidence="1 2" key="1">
    <citation type="submission" date="2019-05" db="EMBL/GenBank/DDBJ databases">
        <title>Microbulbifer harenosus sp. nov., an alginate-degrading bacterium isolated from coastal sand.</title>
        <authorList>
            <person name="Huang H."/>
            <person name="Mo K."/>
            <person name="Bao S."/>
        </authorList>
    </citation>
    <scope>NUCLEOTIDE SEQUENCE [LARGE SCALE GENOMIC DNA]</scope>
    <source>
        <strain evidence="1 2">HB161719</strain>
    </source>
</reference>
<accession>A0ABY2UIT7</accession>
<evidence type="ECO:0000313" key="2">
    <source>
        <dbReference type="Proteomes" id="UP000306791"/>
    </source>
</evidence>
<keyword evidence="2" id="KW-1185">Reference proteome</keyword>
<gene>
    <name evidence="1" type="ORF">FDY93_07630</name>
</gene>